<sequence length="323" mass="36016">MAETTGISWCDRTWSPWFGCTKVSIACDGCYAENLMDLRYGKVTWGPHGERVRSSAAYWRNPRKWDREAAAAGRRFTVFPSLCDPFDNRADPAIRAEWFALMRETPHLVWLLLTKRPQNIVAMCEAAGGLPENAALGATCENQEIANRNVRHLLDAARDLYPVFTFVSAEPLLGPIDFTKIIYGTAGDYLVVRDALKASDIERIGWVITGGETDQGKHRARPTATTWLRQIRDACAAAGVPYHHKQNGEWQGGITAVRSEAGQFALHWPHDPGRWAYFDYAPRMFDRFGIDACATRVGKKASGRLLDGVEHNGFPASPADHPL</sequence>
<accession>A0A6B9FZA2</accession>
<gene>
    <name evidence="1" type="ORF">MMSR116_29455</name>
</gene>
<reference evidence="1 2" key="2">
    <citation type="journal article" date="2013" name="Genome Announc.">
        <title>Draft Genome Sequence of Methylobacterium mesophilicum Strain SR1.6/6, Isolated from Citrus sinensis.</title>
        <authorList>
            <person name="Marinho Almeida D."/>
            <person name="Dini-Andreote F."/>
            <person name="Camargo Neves A.A."/>
            <person name="Juca Ramos R.T."/>
            <person name="Andreote F.D."/>
            <person name="Carneiro A.R."/>
            <person name="Oliveira de Souza Lima A."/>
            <person name="Caracciolo Gomes de Sa P.H."/>
            <person name="Ribeiro Barbosa M.S."/>
            <person name="Araujo W.L."/>
            <person name="Silva A."/>
        </authorList>
    </citation>
    <scope>NUCLEOTIDE SEQUENCE [LARGE SCALE GENOMIC DNA]</scope>
    <source>
        <strain evidence="1 2">SR1.6/6</strain>
    </source>
</reference>
<evidence type="ECO:0000313" key="1">
    <source>
        <dbReference type="EMBL" id="QGY05564.1"/>
    </source>
</evidence>
<organism evidence="1 2">
    <name type="scientific">Methylobacterium mesophilicum SR1.6/6</name>
    <dbReference type="NCBI Taxonomy" id="908290"/>
    <lineage>
        <taxon>Bacteria</taxon>
        <taxon>Pseudomonadati</taxon>
        <taxon>Pseudomonadota</taxon>
        <taxon>Alphaproteobacteria</taxon>
        <taxon>Hyphomicrobiales</taxon>
        <taxon>Methylobacteriaceae</taxon>
        <taxon>Methylobacterium</taxon>
    </lineage>
</organism>
<reference evidence="1 2" key="1">
    <citation type="journal article" date="2012" name="Genet. Mol. Biol.">
        <title>Analysis of 16S rRNA and mxaF genes revealing insights into Methylobacterium niche-specific plant association.</title>
        <authorList>
            <person name="Dourado M.N."/>
            <person name="Andreote F.D."/>
            <person name="Dini-Andreote F."/>
            <person name="Conti R."/>
            <person name="Araujo J.M."/>
            <person name="Araujo W.L."/>
        </authorList>
    </citation>
    <scope>NUCLEOTIDE SEQUENCE [LARGE SCALE GENOMIC DNA]</scope>
    <source>
        <strain evidence="1 2">SR1.6/6</strain>
    </source>
</reference>
<dbReference type="InterPro" id="IPR011101">
    <property type="entry name" value="DUF5131"/>
</dbReference>
<dbReference type="KEGG" id="mmes:MMSR116_29455"/>
<evidence type="ECO:0000313" key="2">
    <source>
        <dbReference type="Proteomes" id="UP000012488"/>
    </source>
</evidence>
<proteinExistence type="predicted"/>
<dbReference type="EMBL" id="CP043538">
    <property type="protein sequence ID" value="QGY05564.1"/>
    <property type="molecule type" value="Genomic_DNA"/>
</dbReference>
<name>A0A6B9FZA2_9HYPH</name>
<dbReference type="AlphaFoldDB" id="A0A6B9FZA2"/>
<dbReference type="OrthoDB" id="9787478at2"/>
<dbReference type="RefSeq" id="WP_010684419.1">
    <property type="nucleotide sequence ID" value="NZ_CP043538.1"/>
</dbReference>
<protein>
    <submittedName>
        <fullName evidence="1">DUF5131 family protein</fullName>
    </submittedName>
</protein>
<dbReference type="Pfam" id="PF07505">
    <property type="entry name" value="DUF5131"/>
    <property type="match status" value="1"/>
</dbReference>
<dbReference type="Proteomes" id="UP000012488">
    <property type="component" value="Chromosome"/>
</dbReference>